<dbReference type="PANTHER" id="PTHR38699:SF1">
    <property type="entry name" value="MITOPHAGY RECEPTOR ATG43"/>
    <property type="match status" value="1"/>
</dbReference>
<dbReference type="Proteomes" id="UP000053263">
    <property type="component" value="Unassembled WGS sequence"/>
</dbReference>
<feature type="chain" id="PRO_5002203552" evidence="1">
    <location>
        <begin position="36"/>
        <end position="263"/>
    </location>
</feature>
<dbReference type="GO" id="GO:0140580">
    <property type="term" value="F:mitochondrion autophagosome adaptor activity"/>
    <property type="evidence" value="ECO:0007669"/>
    <property type="project" value="InterPro"/>
</dbReference>
<dbReference type="HOGENOM" id="CLU_1058134_0_0_1"/>
<dbReference type="EMBL" id="KN832571">
    <property type="protein sequence ID" value="KII84273.1"/>
    <property type="molecule type" value="Genomic_DNA"/>
</dbReference>
<dbReference type="OrthoDB" id="10257284at2759"/>
<feature type="signal peptide" evidence="1">
    <location>
        <begin position="1"/>
        <end position="35"/>
    </location>
</feature>
<protein>
    <submittedName>
        <fullName evidence="2">Uncharacterized protein</fullName>
    </submittedName>
</protein>
<proteinExistence type="predicted"/>
<reference evidence="2 3" key="1">
    <citation type="submission" date="2014-06" db="EMBL/GenBank/DDBJ databases">
        <title>Evolutionary Origins and Diversification of the Mycorrhizal Mutualists.</title>
        <authorList>
            <consortium name="DOE Joint Genome Institute"/>
            <consortium name="Mycorrhizal Genomics Consortium"/>
            <person name="Kohler A."/>
            <person name="Kuo A."/>
            <person name="Nagy L.G."/>
            <person name="Floudas D."/>
            <person name="Copeland A."/>
            <person name="Barry K.W."/>
            <person name="Cichocki N."/>
            <person name="Veneault-Fourrey C."/>
            <person name="LaButti K."/>
            <person name="Lindquist E.A."/>
            <person name="Lipzen A."/>
            <person name="Lundell T."/>
            <person name="Morin E."/>
            <person name="Murat C."/>
            <person name="Riley R."/>
            <person name="Ohm R."/>
            <person name="Sun H."/>
            <person name="Tunlid A."/>
            <person name="Henrissat B."/>
            <person name="Grigoriev I.V."/>
            <person name="Hibbett D.S."/>
            <person name="Martin F."/>
        </authorList>
    </citation>
    <scope>NUCLEOTIDE SEQUENCE [LARGE SCALE GENOMIC DNA]</scope>
    <source>
        <strain evidence="2 3">FD-325 SS-3</strain>
    </source>
</reference>
<organism evidence="2 3">
    <name type="scientific">Plicaturopsis crispa FD-325 SS-3</name>
    <dbReference type="NCBI Taxonomy" id="944288"/>
    <lineage>
        <taxon>Eukaryota</taxon>
        <taxon>Fungi</taxon>
        <taxon>Dikarya</taxon>
        <taxon>Basidiomycota</taxon>
        <taxon>Agaricomycotina</taxon>
        <taxon>Agaricomycetes</taxon>
        <taxon>Agaricomycetidae</taxon>
        <taxon>Amylocorticiales</taxon>
        <taxon>Amylocorticiaceae</taxon>
        <taxon>Plicatura</taxon>
        <taxon>Plicaturopsis crispa</taxon>
    </lineage>
</organism>
<evidence type="ECO:0000313" key="2">
    <source>
        <dbReference type="EMBL" id="KII84273.1"/>
    </source>
</evidence>
<keyword evidence="3" id="KW-1185">Reference proteome</keyword>
<dbReference type="AlphaFoldDB" id="A0A0C9T805"/>
<dbReference type="InterPro" id="IPR013898">
    <property type="entry name" value="Atg43"/>
</dbReference>
<keyword evidence="1" id="KW-0732">Signal</keyword>
<gene>
    <name evidence="2" type="ORF">PLICRDRAFT_358975</name>
</gene>
<name>A0A0C9T805_PLICR</name>
<dbReference type="Pfam" id="PF08589">
    <property type="entry name" value="ATG43"/>
    <property type="match status" value="1"/>
</dbReference>
<evidence type="ECO:0000313" key="3">
    <source>
        <dbReference type="Proteomes" id="UP000053263"/>
    </source>
</evidence>
<accession>A0A0C9T805</accession>
<dbReference type="PANTHER" id="PTHR38699">
    <property type="entry name" value="CHROMOSOME 1, WHOLE GENOME SHOTGUN SEQUENCE"/>
    <property type="match status" value="1"/>
</dbReference>
<evidence type="ECO:0000256" key="1">
    <source>
        <dbReference type="SAM" id="SignalP"/>
    </source>
</evidence>
<dbReference type="GO" id="GO:0000423">
    <property type="term" value="P:mitophagy"/>
    <property type="evidence" value="ECO:0007669"/>
    <property type="project" value="InterPro"/>
</dbReference>
<sequence>MHKNRSGTMPCSLKLILSRVLFIFVAFELTGGVGTSDFTTAYTVPCLSQYSARWRRRRSVLFPHSRITSVYRVGSRHCCLSVFIMSSFDPFRLPSHRASEMHAGDDDNDDLPGSSKTHAALTRLPVIPDLRFEQSYLRSIAAYVHVSPGDETHAKDAAWRRESGEVAALPSPAHRVVSIDWGNVVWVTARDQVLSPLLQGALWGVASQYLRPLLSLAGAQFRSLFNAGGSKHLPSREGSGTGWLRERLHGLGLGFSSFGKARL</sequence>